<dbReference type="PANTHER" id="PTHR48250:SF1">
    <property type="entry name" value="CUTINASE"/>
    <property type="match status" value="1"/>
</dbReference>
<keyword evidence="5 12" id="KW-0964">Secreted</keyword>
<evidence type="ECO:0000313" key="14">
    <source>
        <dbReference type="Proteomes" id="UP001049176"/>
    </source>
</evidence>
<keyword evidence="7 12" id="KW-0378">Hydrolase</keyword>
<dbReference type="InterPro" id="IPR043580">
    <property type="entry name" value="CUTINASE_1"/>
</dbReference>
<feature type="active site" description="Proton donor/acceptor" evidence="10">
    <location>
        <position position="181"/>
    </location>
</feature>
<evidence type="ECO:0000256" key="3">
    <source>
        <dbReference type="ARBA" id="ARBA00013095"/>
    </source>
</evidence>
<dbReference type="PANTHER" id="PTHR48250">
    <property type="entry name" value="CUTINASE 2-RELATED"/>
    <property type="match status" value="1"/>
</dbReference>
<dbReference type="GO" id="GO:0016052">
    <property type="term" value="P:carbohydrate catabolic process"/>
    <property type="evidence" value="ECO:0007669"/>
    <property type="project" value="TreeGrafter"/>
</dbReference>
<feature type="disulfide bond" evidence="11">
    <location>
        <begin position="30"/>
        <end position="105"/>
    </location>
</feature>
<dbReference type="SMART" id="SM01110">
    <property type="entry name" value="Cutinase"/>
    <property type="match status" value="1"/>
</dbReference>
<evidence type="ECO:0000256" key="7">
    <source>
        <dbReference type="ARBA" id="ARBA00022801"/>
    </source>
</evidence>
<dbReference type="InterPro" id="IPR011150">
    <property type="entry name" value="Cutinase_monf"/>
</dbReference>
<feature type="disulfide bond" evidence="11">
    <location>
        <begin position="164"/>
        <end position="171"/>
    </location>
</feature>
<dbReference type="EMBL" id="CM032183">
    <property type="protein sequence ID" value="KAG7095831.1"/>
    <property type="molecule type" value="Genomic_DNA"/>
</dbReference>
<evidence type="ECO:0000256" key="2">
    <source>
        <dbReference type="ARBA" id="ARBA00007534"/>
    </source>
</evidence>
<evidence type="ECO:0000256" key="5">
    <source>
        <dbReference type="ARBA" id="ARBA00022525"/>
    </source>
</evidence>
<dbReference type="GeneID" id="66075602"/>
<comment type="subcellular location">
    <subcellularLocation>
        <location evidence="1 12">Secreted</location>
    </subcellularLocation>
</comment>
<dbReference type="EC" id="3.1.1.74" evidence="3 12"/>
<dbReference type="Gene3D" id="3.40.50.1820">
    <property type="entry name" value="alpha/beta hydrolase"/>
    <property type="match status" value="1"/>
</dbReference>
<keyword evidence="6 12" id="KW-0732">Signal</keyword>
<evidence type="ECO:0000256" key="4">
    <source>
        <dbReference type="ARBA" id="ARBA00022487"/>
    </source>
</evidence>
<dbReference type="PROSITE" id="PS00155">
    <property type="entry name" value="CUTINASE_1"/>
    <property type="match status" value="1"/>
</dbReference>
<evidence type="ECO:0000256" key="12">
    <source>
        <dbReference type="RuleBase" id="RU361263"/>
    </source>
</evidence>
<name>A0A9P7S5H9_9AGAR</name>
<dbReference type="InterPro" id="IPR029058">
    <property type="entry name" value="AB_hydrolase_fold"/>
</dbReference>
<feature type="active site" description="Nucleophile" evidence="10">
    <location>
        <position position="116"/>
    </location>
</feature>
<comment type="catalytic activity">
    <reaction evidence="9 12">
        <text>cutin + H2O = cutin monomers.</text>
        <dbReference type="EC" id="3.1.1.74"/>
    </reaction>
</comment>
<evidence type="ECO:0000256" key="6">
    <source>
        <dbReference type="ARBA" id="ARBA00022729"/>
    </source>
</evidence>
<feature type="signal peptide" evidence="12">
    <location>
        <begin position="1"/>
        <end position="19"/>
    </location>
</feature>
<evidence type="ECO:0000256" key="11">
    <source>
        <dbReference type="PIRSR" id="PIRSR611150-2"/>
    </source>
</evidence>
<evidence type="ECO:0000256" key="9">
    <source>
        <dbReference type="ARBA" id="ARBA00034045"/>
    </source>
</evidence>
<gene>
    <name evidence="13" type="ORF">E1B28_006526</name>
</gene>
<accession>A0A9P7S5H9</accession>
<dbReference type="SUPFAM" id="SSF53474">
    <property type="entry name" value="alpha/beta-Hydrolases"/>
    <property type="match status" value="1"/>
</dbReference>
<keyword evidence="14" id="KW-1185">Reference proteome</keyword>
<dbReference type="Pfam" id="PF01083">
    <property type="entry name" value="Cutinase"/>
    <property type="match status" value="1"/>
</dbReference>
<evidence type="ECO:0000256" key="10">
    <source>
        <dbReference type="PIRSR" id="PIRSR611150-1"/>
    </source>
</evidence>
<sequence>MFRTLLAFATFALCAPAFAAPTEERRQTSCADVMVFFARGTTEPAPIGTTVGPALQTALRGVLGGRSLSFTGVDYPADIAGFLEGGSPEGSRNMAQDLTNAANACPDAAIVSSGYSQGGQLVHNSAAMLSSAVQARISAAVIFGDPDDGEAVAGVPASRTDVICHVGDNICEHGILVLPPHLNYQQDTPAAASFIAARV</sequence>
<dbReference type="PRINTS" id="PR00129">
    <property type="entry name" value="CUTINASE"/>
</dbReference>
<dbReference type="Proteomes" id="UP001049176">
    <property type="component" value="Chromosome 3"/>
</dbReference>
<keyword evidence="8 11" id="KW-1015">Disulfide bond</keyword>
<comment type="caution">
    <text evidence="13">The sequence shown here is derived from an EMBL/GenBank/DDBJ whole genome shotgun (WGS) entry which is preliminary data.</text>
</comment>
<dbReference type="KEGG" id="more:E1B28_006526"/>
<evidence type="ECO:0000313" key="13">
    <source>
        <dbReference type="EMBL" id="KAG7095831.1"/>
    </source>
</evidence>
<dbReference type="GO" id="GO:0005576">
    <property type="term" value="C:extracellular region"/>
    <property type="evidence" value="ECO:0007669"/>
    <property type="project" value="UniProtKB-SubCell"/>
</dbReference>
<proteinExistence type="inferred from homology"/>
<dbReference type="InterPro" id="IPR000675">
    <property type="entry name" value="Cutinase/axe"/>
</dbReference>
<comment type="similarity">
    <text evidence="2 12">Belongs to the cutinase family.</text>
</comment>
<organism evidence="13 14">
    <name type="scientific">Marasmius oreades</name>
    <name type="common">fairy-ring Marasmius</name>
    <dbReference type="NCBI Taxonomy" id="181124"/>
    <lineage>
        <taxon>Eukaryota</taxon>
        <taxon>Fungi</taxon>
        <taxon>Dikarya</taxon>
        <taxon>Basidiomycota</taxon>
        <taxon>Agaricomycotina</taxon>
        <taxon>Agaricomycetes</taxon>
        <taxon>Agaricomycetidae</taxon>
        <taxon>Agaricales</taxon>
        <taxon>Marasmiineae</taxon>
        <taxon>Marasmiaceae</taxon>
        <taxon>Marasmius</taxon>
    </lineage>
</organism>
<evidence type="ECO:0000256" key="1">
    <source>
        <dbReference type="ARBA" id="ARBA00004613"/>
    </source>
</evidence>
<reference evidence="13" key="1">
    <citation type="journal article" date="2021" name="Genome Biol. Evol.">
        <title>The assembled and annotated genome of the fairy-ring fungus Marasmius oreades.</title>
        <authorList>
            <person name="Hiltunen M."/>
            <person name="Ament-Velasquez S.L."/>
            <person name="Johannesson H."/>
        </authorList>
    </citation>
    <scope>NUCLEOTIDE SEQUENCE</scope>
    <source>
        <strain evidence="13">03SP1</strain>
    </source>
</reference>
<feature type="active site" evidence="10">
    <location>
        <position position="168"/>
    </location>
</feature>
<dbReference type="OrthoDB" id="3225429at2759"/>
<dbReference type="AlphaFoldDB" id="A0A9P7S5H9"/>
<keyword evidence="4 12" id="KW-0719">Serine esterase</keyword>
<feature type="chain" id="PRO_5040529642" description="Cutinase" evidence="12">
    <location>
        <begin position="20"/>
        <end position="199"/>
    </location>
</feature>
<dbReference type="GO" id="GO:0050525">
    <property type="term" value="F:cutinase activity"/>
    <property type="evidence" value="ECO:0007669"/>
    <property type="project" value="UniProtKB-UniRule"/>
</dbReference>
<protein>
    <recommendedName>
        <fullName evidence="3 12">Cutinase</fullName>
        <ecNumber evidence="3 12">3.1.1.74</ecNumber>
    </recommendedName>
</protein>
<evidence type="ECO:0000256" key="8">
    <source>
        <dbReference type="ARBA" id="ARBA00023157"/>
    </source>
</evidence>
<dbReference type="RefSeq" id="XP_043012301.1">
    <property type="nucleotide sequence ID" value="XM_043151208.1"/>
</dbReference>
<comment type="function">
    <text evidence="12">Catalyzes the hydrolysis of complex carboxylic polyesters found in the cell wall of plants. Degrades cutin, a macromolecule that forms the structure of the plant cuticle.</text>
</comment>